<evidence type="ECO:0000313" key="2">
    <source>
        <dbReference type="Proteomes" id="UP000092578"/>
    </source>
</evidence>
<protein>
    <recommendedName>
        <fullName evidence="3">YwpF-like protein</fullName>
    </recommendedName>
</protein>
<name>A0A1B9AY74_9BACI</name>
<dbReference type="Proteomes" id="UP000092578">
    <property type="component" value="Unassembled WGS sequence"/>
</dbReference>
<comment type="caution">
    <text evidence="1">The sequence shown here is derived from an EMBL/GenBank/DDBJ whole genome shotgun (WGS) entry which is preliminary data.</text>
</comment>
<sequence length="144" mass="16694">MKTFKIAGFYLAEQDEPQEIELLDGLIINREDDKRSWLIELFVHPKYEELFQELEKQEDELKVQVLITHPNNDPALFSARVRELNTLEDGISVLLEGRLRQMRNEYAKQVLSDLVGKGLSGENLLNTFNTHLKQRKNAPSAKET</sequence>
<dbReference type="Pfam" id="PF14183">
    <property type="entry name" value="YwpF"/>
    <property type="match status" value="1"/>
</dbReference>
<gene>
    <name evidence="1" type="ORF">A8F95_05355</name>
</gene>
<organism evidence="1 2">
    <name type="scientific">Pseudobacillus wudalianchiensis</name>
    <dbReference type="NCBI Taxonomy" id="1743143"/>
    <lineage>
        <taxon>Bacteria</taxon>
        <taxon>Bacillati</taxon>
        <taxon>Bacillota</taxon>
        <taxon>Bacilli</taxon>
        <taxon>Bacillales</taxon>
        <taxon>Bacillaceae</taxon>
        <taxon>Pseudobacillus</taxon>
    </lineage>
</organism>
<accession>A0A1B9AY74</accession>
<dbReference type="RefSeq" id="WP_065410174.1">
    <property type="nucleotide sequence ID" value="NZ_MAYT01000012.1"/>
</dbReference>
<proteinExistence type="predicted"/>
<dbReference type="EMBL" id="MAYT01000012">
    <property type="protein sequence ID" value="OCA88862.1"/>
    <property type="molecule type" value="Genomic_DNA"/>
</dbReference>
<evidence type="ECO:0000313" key="1">
    <source>
        <dbReference type="EMBL" id="OCA88862.1"/>
    </source>
</evidence>
<evidence type="ECO:0008006" key="3">
    <source>
        <dbReference type="Google" id="ProtNLM"/>
    </source>
</evidence>
<dbReference type="InterPro" id="IPR025573">
    <property type="entry name" value="YwpF"/>
</dbReference>
<reference evidence="2" key="1">
    <citation type="submission" date="2016-05" db="EMBL/GenBank/DDBJ databases">
        <authorList>
            <person name="Liu B."/>
            <person name="Wang J."/>
            <person name="Zhu Y."/>
            <person name="Liu G."/>
            <person name="Chen Q."/>
            <person name="Chen Z."/>
            <person name="Lan J."/>
            <person name="Che J."/>
            <person name="Ge C."/>
            <person name="Shi H."/>
            <person name="Pan Z."/>
            <person name="Liu X."/>
        </authorList>
    </citation>
    <scope>NUCLEOTIDE SEQUENCE [LARGE SCALE GENOMIC DNA]</scope>
    <source>
        <strain evidence="2">FJAT-27215</strain>
    </source>
</reference>
<dbReference type="AlphaFoldDB" id="A0A1B9AY74"/>
<keyword evidence="2" id="KW-1185">Reference proteome</keyword>